<dbReference type="SUPFAM" id="SSF47413">
    <property type="entry name" value="lambda repressor-like DNA-binding domains"/>
    <property type="match status" value="1"/>
</dbReference>
<dbReference type="RefSeq" id="WP_076458796.1">
    <property type="nucleotide sequence ID" value="NZ_AZRA01000030.1"/>
</dbReference>
<keyword evidence="7" id="KW-1185">Reference proteome</keyword>
<dbReference type="CDD" id="cd06270">
    <property type="entry name" value="PBP1_GalS-like"/>
    <property type="match status" value="1"/>
</dbReference>
<dbReference type="AlphaFoldDB" id="A0A059KP34"/>
<dbReference type="Pfam" id="PF13377">
    <property type="entry name" value="Peripla_BP_3"/>
    <property type="match status" value="1"/>
</dbReference>
<comment type="caution">
    <text evidence="6">The sequence shown here is derived from an EMBL/GenBank/DDBJ whole genome shotgun (WGS) entry which is preliminary data.</text>
</comment>
<dbReference type="CDD" id="cd01392">
    <property type="entry name" value="HTH_LacI"/>
    <property type="match status" value="1"/>
</dbReference>
<dbReference type="SUPFAM" id="SSF53822">
    <property type="entry name" value="Periplasmic binding protein-like I"/>
    <property type="match status" value="1"/>
</dbReference>
<dbReference type="SMART" id="SM00354">
    <property type="entry name" value="HTH_LACI"/>
    <property type="match status" value="1"/>
</dbReference>
<dbReference type="PROSITE" id="PS00356">
    <property type="entry name" value="HTH_LACI_1"/>
    <property type="match status" value="1"/>
</dbReference>
<dbReference type="PANTHER" id="PTHR30146">
    <property type="entry name" value="LACI-RELATED TRANSCRIPTIONAL REPRESSOR"/>
    <property type="match status" value="1"/>
</dbReference>
<feature type="compositionally biased region" description="Low complexity" evidence="4">
    <location>
        <begin position="367"/>
        <end position="388"/>
    </location>
</feature>
<evidence type="ECO:0000256" key="1">
    <source>
        <dbReference type="ARBA" id="ARBA00023015"/>
    </source>
</evidence>
<organism evidence="6 7">
    <name type="scientific">Sphaerotilus natans subsp. natans DSM 6575</name>
    <dbReference type="NCBI Taxonomy" id="1286631"/>
    <lineage>
        <taxon>Bacteria</taxon>
        <taxon>Pseudomonadati</taxon>
        <taxon>Pseudomonadota</taxon>
        <taxon>Betaproteobacteria</taxon>
        <taxon>Burkholderiales</taxon>
        <taxon>Sphaerotilaceae</taxon>
        <taxon>Sphaerotilus</taxon>
    </lineage>
</organism>
<evidence type="ECO:0000313" key="7">
    <source>
        <dbReference type="Proteomes" id="UP000026714"/>
    </source>
</evidence>
<evidence type="ECO:0000256" key="2">
    <source>
        <dbReference type="ARBA" id="ARBA00023125"/>
    </source>
</evidence>
<dbReference type="InterPro" id="IPR046335">
    <property type="entry name" value="LacI/GalR-like_sensor"/>
</dbReference>
<keyword evidence="1" id="KW-0805">Transcription regulation</keyword>
<name>A0A059KP34_9BURK</name>
<dbReference type="Gene3D" id="1.10.260.40">
    <property type="entry name" value="lambda repressor-like DNA-binding domains"/>
    <property type="match status" value="1"/>
</dbReference>
<dbReference type="Pfam" id="PF00356">
    <property type="entry name" value="LacI"/>
    <property type="match status" value="1"/>
</dbReference>
<dbReference type="eggNOG" id="COG1609">
    <property type="taxonomic scope" value="Bacteria"/>
</dbReference>
<dbReference type="InterPro" id="IPR028082">
    <property type="entry name" value="Peripla_BP_I"/>
</dbReference>
<gene>
    <name evidence="6" type="ORF">X805_12820</name>
</gene>
<dbReference type="Gene3D" id="3.40.50.2300">
    <property type="match status" value="2"/>
</dbReference>
<dbReference type="PROSITE" id="PS50932">
    <property type="entry name" value="HTH_LACI_2"/>
    <property type="match status" value="1"/>
</dbReference>
<dbReference type="GO" id="GO:0000976">
    <property type="term" value="F:transcription cis-regulatory region binding"/>
    <property type="evidence" value="ECO:0007669"/>
    <property type="project" value="TreeGrafter"/>
</dbReference>
<protein>
    <submittedName>
        <fullName evidence="6">LacI family transcriptional regulator</fullName>
    </submittedName>
</protein>
<keyword evidence="3" id="KW-0804">Transcription</keyword>
<evidence type="ECO:0000256" key="4">
    <source>
        <dbReference type="SAM" id="MobiDB-lite"/>
    </source>
</evidence>
<evidence type="ECO:0000259" key="5">
    <source>
        <dbReference type="PROSITE" id="PS50932"/>
    </source>
</evidence>
<evidence type="ECO:0000313" key="6">
    <source>
        <dbReference type="EMBL" id="KDB53110.1"/>
    </source>
</evidence>
<dbReference type="PANTHER" id="PTHR30146:SF109">
    <property type="entry name" value="HTH-TYPE TRANSCRIPTIONAL REGULATOR GALS"/>
    <property type="match status" value="1"/>
</dbReference>
<dbReference type="STRING" id="34103.SAMN05421778_105160"/>
<dbReference type="EMBL" id="AZRA01000030">
    <property type="protein sequence ID" value="KDB53110.1"/>
    <property type="molecule type" value="Genomic_DNA"/>
</dbReference>
<dbReference type="GO" id="GO:0003700">
    <property type="term" value="F:DNA-binding transcription factor activity"/>
    <property type="evidence" value="ECO:0007669"/>
    <property type="project" value="TreeGrafter"/>
</dbReference>
<feature type="domain" description="HTH lacI-type" evidence="5">
    <location>
        <begin position="3"/>
        <end position="57"/>
    </location>
</feature>
<dbReference type="Proteomes" id="UP000026714">
    <property type="component" value="Unassembled WGS sequence"/>
</dbReference>
<accession>A0A059KP34</accession>
<evidence type="ECO:0000256" key="3">
    <source>
        <dbReference type="ARBA" id="ARBA00023163"/>
    </source>
</evidence>
<feature type="region of interest" description="Disordered" evidence="4">
    <location>
        <begin position="337"/>
        <end position="388"/>
    </location>
</feature>
<sequence length="388" mass="41242">MASTIKDVARLAGVGVGTASRVISGKGPVAPETAARVQQAIETLGFRPSSIARALSRKSLDMLGVYVPQYQGLFYGPVLENIDRELRDVERHMVAANGCDCGDARDQALDGIDFLRQRECDGLLLMSHELHDDDILQLHAQMPQLAVLNRIVPGLAPICFSSDHEFGGRLAAQCLLQAGHRHIAILSGPNHAPDNEARLRGFLDTLGEAGVTVPPEWIVTGDFTTSTGRRAAETLLARFGTHLPFSALFCANDPMAIAAIGVFLMAGVRVPEDLSVVGYDDCDFAAHAWPPLTTVRIDIGAVAAQATRDLLNRCYGLDLAVAHDFQPTLVRRASVCPPTRTVPPSAGGPPNIPDLTETPAPWPRSDALPAAMPSPSASSAAATSFPPT</sequence>
<keyword evidence="2" id="KW-0238">DNA-binding</keyword>
<dbReference type="PATRIC" id="fig|1286631.3.peg.1266"/>
<reference evidence="6 7" key="1">
    <citation type="journal article" date="2014" name="FEMS Microbiol. Ecol.">
        <title>Sphaerotilus natans encrusted with nanoball-shaped Fe(III) oxide minerals formed by nitrate-reducing mixotrophic Fe(II) oxidation.</title>
        <authorList>
            <person name="Park S."/>
            <person name="Kim D.H."/>
            <person name="Lee J.H."/>
            <person name="Hur H.G."/>
        </authorList>
    </citation>
    <scope>NUCLEOTIDE SEQUENCE [LARGE SCALE GENOMIC DNA]</scope>
    <source>
        <strain evidence="6 7">DSM 6575</strain>
    </source>
</reference>
<dbReference type="InterPro" id="IPR000843">
    <property type="entry name" value="HTH_LacI"/>
</dbReference>
<dbReference type="InterPro" id="IPR010982">
    <property type="entry name" value="Lambda_DNA-bd_dom_sf"/>
</dbReference>
<proteinExistence type="predicted"/>